<sequence length="715" mass="79957">MEITGQPSGDQNKEVSNSHSDSLLLVLPMATNDASNLAELDEEVALTRSSTIATKSRASYLNSTVQMLAWMLRHKPLLVPRPFRDALRFENGAEATKTSIVTALSSAPENPPLLFNDVKAADFLAWILSMKNKSGGYHSFSTYAGHRSAFYNLFRDYHCTMTSQLERELSCHFKGLQHRIAGAISSGDGSIKVGKDPMTFGLYRRIAEEMMKSSSRDMVFARTFLLVSWNLMARAANTVSLCYSHMEWGEDALRVFFAHMKNDQRGTRPRDPRHIYANPLMPAICPILAIGNDQYDRFRKALRRVLESTGMAGELERCGTNCDDIGTHSMRKGAATYCSSGSTACPPAIAVHLRAGWALGGVQDRYLRHDSAGDMFVGRTVSGLPILDADFATLPPRFHGGREQVEIAKRIGFRQLPRSASLIGEFALASIVYHYEYLKENLPGNHPIFQSPLMRDEQMMQVLKGFIKFGPPNGDDNISATGIPPHVVLLSEFRSLKAAFEKQQVDQQNVVNEVVAGVRLALEDAVDIRNTPNSNQIATTVIDCLHREGYVRQRPDEDENYAPGVAPVATTVHQTSNNFSLYTWGGGFHAFPEDVALPEGTTEQAWVFWCCGDPARSLPPFRRLKSVDLREKKHKKRLSDLKFLMGLVEERASALNIDTRTLTTTEEAVEVFRRCEDVLEMPDETPNARKRRSNQLVWQTVTSIMRKRLKSVGHR</sequence>
<dbReference type="InterPro" id="IPR011010">
    <property type="entry name" value="DNA_brk_join_enz"/>
</dbReference>
<dbReference type="InterPro" id="IPR013762">
    <property type="entry name" value="Integrase-like_cat_sf"/>
</dbReference>
<evidence type="ECO:0000313" key="2">
    <source>
        <dbReference type="EMBL" id="KUG01350.1"/>
    </source>
</evidence>
<dbReference type="Proteomes" id="UP000052943">
    <property type="component" value="Unassembled WGS sequence"/>
</dbReference>
<proteinExistence type="predicted"/>
<protein>
    <submittedName>
        <fullName evidence="2">Uncharacterized protein</fullName>
    </submittedName>
</protein>
<dbReference type="EMBL" id="LNFO01000343">
    <property type="protein sequence ID" value="KUG01350.1"/>
    <property type="molecule type" value="Genomic_DNA"/>
</dbReference>
<comment type="caution">
    <text evidence="2">The sequence shown here is derived from an EMBL/GenBank/DDBJ whole genome shotgun (WGS) entry which is preliminary data.</text>
</comment>
<reference evidence="2 3" key="1">
    <citation type="submission" date="2015-11" db="EMBL/GenBank/DDBJ databases">
        <title>Genomes and virulence difference between two physiological races of Phytophthora nicotianae.</title>
        <authorList>
            <person name="Liu H."/>
            <person name="Ma X."/>
            <person name="Yu H."/>
            <person name="Fang D."/>
            <person name="Li Y."/>
            <person name="Wang X."/>
            <person name="Wang W."/>
            <person name="Dong Y."/>
            <person name="Xiao B."/>
        </authorList>
    </citation>
    <scope>NUCLEOTIDE SEQUENCE [LARGE SCALE GENOMIC DNA]</scope>
    <source>
        <strain evidence="3">race 0</strain>
    </source>
</reference>
<dbReference type="AlphaFoldDB" id="A0A0W8DYY7"/>
<dbReference type="GO" id="GO:0003677">
    <property type="term" value="F:DNA binding"/>
    <property type="evidence" value="ECO:0007669"/>
    <property type="project" value="InterPro"/>
</dbReference>
<organism evidence="2 3">
    <name type="scientific">Phytophthora nicotianae</name>
    <name type="common">Potato buckeye rot agent</name>
    <name type="synonym">Phytophthora parasitica</name>
    <dbReference type="NCBI Taxonomy" id="4792"/>
    <lineage>
        <taxon>Eukaryota</taxon>
        <taxon>Sar</taxon>
        <taxon>Stramenopiles</taxon>
        <taxon>Oomycota</taxon>
        <taxon>Peronosporomycetes</taxon>
        <taxon>Peronosporales</taxon>
        <taxon>Peronosporaceae</taxon>
        <taxon>Phytophthora</taxon>
    </lineage>
</organism>
<keyword evidence="1" id="KW-0233">DNA recombination</keyword>
<dbReference type="SUPFAM" id="SSF56349">
    <property type="entry name" value="DNA breaking-rejoining enzymes"/>
    <property type="match status" value="1"/>
</dbReference>
<evidence type="ECO:0000313" key="3">
    <source>
        <dbReference type="Proteomes" id="UP000052943"/>
    </source>
</evidence>
<accession>A0A0W8DYY7</accession>
<dbReference type="Gene3D" id="1.10.443.10">
    <property type="entry name" value="Intergrase catalytic core"/>
    <property type="match status" value="1"/>
</dbReference>
<evidence type="ECO:0000256" key="1">
    <source>
        <dbReference type="ARBA" id="ARBA00023172"/>
    </source>
</evidence>
<dbReference type="GO" id="GO:0006310">
    <property type="term" value="P:DNA recombination"/>
    <property type="evidence" value="ECO:0007669"/>
    <property type="project" value="UniProtKB-KW"/>
</dbReference>
<name>A0A0W8DYY7_PHYNI</name>
<dbReference type="GO" id="GO:0015074">
    <property type="term" value="P:DNA integration"/>
    <property type="evidence" value="ECO:0007669"/>
    <property type="project" value="InterPro"/>
</dbReference>
<gene>
    <name evidence="2" type="ORF">AM587_10014478</name>
</gene>